<evidence type="ECO:0000313" key="2">
    <source>
        <dbReference type="Proteomes" id="UP000004892"/>
    </source>
</evidence>
<reference evidence="1 2" key="1">
    <citation type="submission" date="2012-01" db="EMBL/GenBank/DDBJ databases">
        <title>The Genome Sequence of Odoribacter laneus YIT 12061.</title>
        <authorList>
            <consortium name="The Broad Institute Genome Sequencing Platform"/>
            <person name="Earl A."/>
            <person name="Ward D."/>
            <person name="Feldgarden M."/>
            <person name="Gevers D."/>
            <person name="Morotomi M."/>
            <person name="Young S.K."/>
            <person name="Zeng Q."/>
            <person name="Gargeya S."/>
            <person name="Fitzgerald M."/>
            <person name="Haas B."/>
            <person name="Abouelleil A."/>
            <person name="Alvarado L."/>
            <person name="Arachchi H.M."/>
            <person name="Berlin A."/>
            <person name="Chapman S.B."/>
            <person name="Gearin G."/>
            <person name="Goldberg J."/>
            <person name="Griggs A."/>
            <person name="Gujja S."/>
            <person name="Hansen M."/>
            <person name="Heiman D."/>
            <person name="Howarth C."/>
            <person name="Larimer J."/>
            <person name="Lui A."/>
            <person name="MacDonald P.J.P."/>
            <person name="McCowen C."/>
            <person name="Montmayeur A."/>
            <person name="Murphy C."/>
            <person name="Neiman D."/>
            <person name="Pearson M."/>
            <person name="Priest M."/>
            <person name="Roberts A."/>
            <person name="Saif S."/>
            <person name="Shea T."/>
            <person name="Sisk P."/>
            <person name="Stolte C."/>
            <person name="Sykes S."/>
            <person name="Wortman J."/>
            <person name="Nusbaum C."/>
            <person name="Birren B."/>
        </authorList>
    </citation>
    <scope>NUCLEOTIDE SEQUENCE [LARGE SCALE GENOMIC DNA]</scope>
    <source>
        <strain evidence="1 2">YIT 12061</strain>
    </source>
</reference>
<dbReference type="STRING" id="742817.HMPREF9449_02745"/>
<dbReference type="HOGENOM" id="CLU_3374894_0_0_10"/>
<dbReference type="EMBL" id="ADMC01000028">
    <property type="protein sequence ID" value="EHP45773.1"/>
    <property type="molecule type" value="Genomic_DNA"/>
</dbReference>
<protein>
    <submittedName>
        <fullName evidence="1">Uncharacterized protein</fullName>
    </submittedName>
</protein>
<organism evidence="1 2">
    <name type="scientific">Odoribacter laneus YIT 12061</name>
    <dbReference type="NCBI Taxonomy" id="742817"/>
    <lineage>
        <taxon>Bacteria</taxon>
        <taxon>Pseudomonadati</taxon>
        <taxon>Bacteroidota</taxon>
        <taxon>Bacteroidia</taxon>
        <taxon>Bacteroidales</taxon>
        <taxon>Odoribacteraceae</taxon>
        <taxon>Odoribacter</taxon>
    </lineage>
</organism>
<keyword evidence="2" id="KW-1185">Reference proteome</keyword>
<gene>
    <name evidence="1" type="ORF">HMPREF9449_02745</name>
</gene>
<comment type="caution">
    <text evidence="1">The sequence shown here is derived from an EMBL/GenBank/DDBJ whole genome shotgun (WGS) entry which is preliminary data.</text>
</comment>
<dbReference type="AlphaFoldDB" id="H1DKF9"/>
<sequence>MLAVNKTPSELFGHSMGVVFAKLGFKFGIKFINT</sequence>
<proteinExistence type="predicted"/>
<dbReference type="Proteomes" id="UP000004892">
    <property type="component" value="Unassembled WGS sequence"/>
</dbReference>
<name>H1DKF9_9BACT</name>
<accession>H1DKF9</accession>
<evidence type="ECO:0000313" key="1">
    <source>
        <dbReference type="EMBL" id="EHP45773.1"/>
    </source>
</evidence>